<protein>
    <submittedName>
        <fullName evidence="1">Uncharacterized protein</fullName>
    </submittedName>
</protein>
<keyword evidence="2" id="KW-1185">Reference proteome</keyword>
<proteinExistence type="predicted"/>
<dbReference type="Proteomes" id="UP000011682">
    <property type="component" value="Unassembled WGS sequence"/>
</dbReference>
<accession>S9P1A2</accession>
<sequence>MRLESLPSLHRPSGLYLLLAAVLWLACLPGGGTPPTVTSVRVVAEPTRIAPDGTARLVAVVDGTGSFDPGVSWTLERGLGELSSLEGSEVTYKAPPAVGEPEVVIRATSRVDPTQSATVALTVSAGTVSRVMISATPTTLAPEKSMLLVAFVAGQELEERRVTWRLLEGPGRLSQSLDGSATYLVEATATGVAVVEATSRADPSHSGTLTLTNSPPATDLIHTVLETPRCVVERGRAQCQGQPAAYGLPVRARISSTHEVVRVLARIPGTDRQTPLTFDFDKGVFTGTLDLRSLSQGHPPLEVEVTDSRGNTLVTPSTFVIDHPPELEVLEPTGWSTVLSAFPRIRATCRDQEGACTLSVGHEQMPGTILVTGGETIDTTVDLSPFVGKNIQLTLQAKDSLGQQRSRSFSVFVSDNPSLELVARVPGLIAQVDATRILYTTARAPTDRATGLVLRDRASGLDSQLPVPQGTSVSGAQLIPTGVVFGTVTATESVYPRLYAYQQGVLVSFADRVHEWKIRGDHVLWSTPYPEVNLMLRQLSTQSTVRVAQAAGRFGMSLTETGFVAFADEGYDIHTYQDGVTRRLTNEPNEVVLNSSPLTDGTLVVYRKYRPNKTQWLALHAGDQELSLTQPYATSGPEFDFALHAGWVAYTNLGNTGQAQVWLRNPGGDTRQVSDFGTSSNIEALVLGPEGQLAIQNNFHLWVSRAEGPPRDAGVVRGHPMWLDGAWHVIWEDCLFRVR</sequence>
<dbReference type="EMBL" id="ANAH02000066">
    <property type="protein sequence ID" value="EPX56047.1"/>
    <property type="molecule type" value="Genomic_DNA"/>
</dbReference>
<dbReference type="eggNOG" id="COG4733">
    <property type="taxonomic scope" value="Bacteria"/>
</dbReference>
<dbReference type="PROSITE" id="PS51257">
    <property type="entry name" value="PROKAR_LIPOPROTEIN"/>
    <property type="match status" value="1"/>
</dbReference>
<evidence type="ECO:0000313" key="2">
    <source>
        <dbReference type="Proteomes" id="UP000011682"/>
    </source>
</evidence>
<reference evidence="1" key="1">
    <citation type="submission" date="2013-05" db="EMBL/GenBank/DDBJ databases">
        <title>Genome assembly of Cystobacter fuscus DSM 2262.</title>
        <authorList>
            <person name="Sharma G."/>
            <person name="Khatri I."/>
            <person name="Kaur C."/>
            <person name="Mayilraj S."/>
            <person name="Subramanian S."/>
        </authorList>
    </citation>
    <scope>NUCLEOTIDE SEQUENCE [LARGE SCALE GENOMIC DNA]</scope>
    <source>
        <strain evidence="1">DSM 2262</strain>
    </source>
</reference>
<gene>
    <name evidence="1" type="ORF">D187_007389</name>
</gene>
<comment type="caution">
    <text evidence="1">The sequence shown here is derived from an EMBL/GenBank/DDBJ whole genome shotgun (WGS) entry which is preliminary data.</text>
</comment>
<dbReference type="OrthoDB" id="5485554at2"/>
<dbReference type="RefSeq" id="WP_002627624.1">
    <property type="nucleotide sequence ID" value="NZ_ANAH02000066.1"/>
</dbReference>
<dbReference type="AlphaFoldDB" id="S9P1A2"/>
<dbReference type="SUPFAM" id="SSF69304">
    <property type="entry name" value="Tricorn protease N-terminal domain"/>
    <property type="match status" value="1"/>
</dbReference>
<evidence type="ECO:0000313" key="1">
    <source>
        <dbReference type="EMBL" id="EPX56047.1"/>
    </source>
</evidence>
<name>S9P1A2_CYSF2</name>
<organism evidence="1 2">
    <name type="scientific">Cystobacter fuscus (strain ATCC 25194 / DSM 2262 / NBRC 100088 / M29)</name>
    <dbReference type="NCBI Taxonomy" id="1242864"/>
    <lineage>
        <taxon>Bacteria</taxon>
        <taxon>Pseudomonadati</taxon>
        <taxon>Myxococcota</taxon>
        <taxon>Myxococcia</taxon>
        <taxon>Myxococcales</taxon>
        <taxon>Cystobacterineae</taxon>
        <taxon>Archangiaceae</taxon>
        <taxon>Cystobacter</taxon>
    </lineage>
</organism>